<dbReference type="AlphaFoldDB" id="A0A6P8WWJ1"/>
<protein>
    <recommendedName>
        <fullName evidence="8">Glycosyltransferase family 92 protein</fullName>
        <ecNumber evidence="8">2.4.1.-</ecNumber>
    </recommendedName>
</protein>
<evidence type="ECO:0000256" key="3">
    <source>
        <dbReference type="ARBA" id="ARBA00022676"/>
    </source>
</evidence>
<evidence type="ECO:0000256" key="5">
    <source>
        <dbReference type="ARBA" id="ARBA00022692"/>
    </source>
</evidence>
<dbReference type="RefSeq" id="XP_034102885.2">
    <property type="nucleotide sequence ID" value="XM_034246994.2"/>
</dbReference>
<proteinExistence type="inferred from homology"/>
<dbReference type="PANTHER" id="PTHR21461:SF83">
    <property type="entry name" value="GLYCOSYLTRANSFERASE FAMILY 92 PROTEIN"/>
    <property type="match status" value="1"/>
</dbReference>
<organism evidence="10 11">
    <name type="scientific">Drosophila albomicans</name>
    <name type="common">Fruit fly</name>
    <dbReference type="NCBI Taxonomy" id="7291"/>
    <lineage>
        <taxon>Eukaryota</taxon>
        <taxon>Metazoa</taxon>
        <taxon>Ecdysozoa</taxon>
        <taxon>Arthropoda</taxon>
        <taxon>Hexapoda</taxon>
        <taxon>Insecta</taxon>
        <taxon>Pterygota</taxon>
        <taxon>Neoptera</taxon>
        <taxon>Endopterygota</taxon>
        <taxon>Diptera</taxon>
        <taxon>Brachycera</taxon>
        <taxon>Muscomorpha</taxon>
        <taxon>Ephydroidea</taxon>
        <taxon>Drosophilidae</taxon>
        <taxon>Drosophila</taxon>
    </lineage>
</organism>
<keyword evidence="6" id="KW-1133">Transmembrane helix</keyword>
<dbReference type="InterPro" id="IPR008166">
    <property type="entry name" value="Glyco_transf_92"/>
</dbReference>
<evidence type="ECO:0000256" key="6">
    <source>
        <dbReference type="ARBA" id="ARBA00022989"/>
    </source>
</evidence>
<evidence type="ECO:0000256" key="1">
    <source>
        <dbReference type="ARBA" id="ARBA00004167"/>
    </source>
</evidence>
<comment type="subcellular location">
    <subcellularLocation>
        <location evidence="1">Membrane</location>
        <topology evidence="1">Single-pass membrane protein</topology>
    </subcellularLocation>
</comment>
<feature type="region of interest" description="Disordered" evidence="9">
    <location>
        <begin position="581"/>
        <end position="604"/>
    </location>
</feature>
<feature type="region of interest" description="Disordered" evidence="9">
    <location>
        <begin position="79"/>
        <end position="98"/>
    </location>
</feature>
<dbReference type="PANTHER" id="PTHR21461">
    <property type="entry name" value="GLYCOSYLTRANSFERASE FAMILY 92 PROTEIN"/>
    <property type="match status" value="1"/>
</dbReference>
<evidence type="ECO:0000256" key="7">
    <source>
        <dbReference type="ARBA" id="ARBA00023136"/>
    </source>
</evidence>
<gene>
    <name evidence="11" type="primary">LOC117567174</name>
</gene>
<evidence type="ECO:0000256" key="2">
    <source>
        <dbReference type="ARBA" id="ARBA00007647"/>
    </source>
</evidence>
<evidence type="ECO:0000313" key="11">
    <source>
        <dbReference type="RefSeq" id="XP_034102885.2"/>
    </source>
</evidence>
<dbReference type="GO" id="GO:0016757">
    <property type="term" value="F:glycosyltransferase activity"/>
    <property type="evidence" value="ECO:0007669"/>
    <property type="project" value="UniProtKB-UniRule"/>
</dbReference>
<evidence type="ECO:0000256" key="9">
    <source>
        <dbReference type="SAM" id="MobiDB-lite"/>
    </source>
</evidence>
<keyword evidence="7" id="KW-0472">Membrane</keyword>
<dbReference type="OrthoDB" id="2017643at2759"/>
<dbReference type="Pfam" id="PF01697">
    <property type="entry name" value="Glyco_transf_92"/>
    <property type="match status" value="1"/>
</dbReference>
<reference evidence="11" key="1">
    <citation type="submission" date="2025-08" db="UniProtKB">
        <authorList>
            <consortium name="RefSeq"/>
        </authorList>
    </citation>
    <scope>IDENTIFICATION</scope>
    <source>
        <strain evidence="11">15112-1751.03</strain>
        <tissue evidence="11">Whole Adult</tissue>
    </source>
</reference>
<evidence type="ECO:0000256" key="8">
    <source>
        <dbReference type="RuleBase" id="RU366017"/>
    </source>
</evidence>
<dbReference type="EC" id="2.4.1.-" evidence="8"/>
<dbReference type="Proteomes" id="UP000515160">
    <property type="component" value="Chromosome X"/>
</dbReference>
<comment type="similarity">
    <text evidence="2 8">Belongs to the glycosyltransferase 92 family.</text>
</comment>
<accession>A0A6P8WWJ1</accession>
<dbReference type="GO" id="GO:0016020">
    <property type="term" value="C:membrane"/>
    <property type="evidence" value="ECO:0007669"/>
    <property type="project" value="UniProtKB-SubCell"/>
</dbReference>
<keyword evidence="3 8" id="KW-0328">Glycosyltransferase</keyword>
<keyword evidence="10" id="KW-1185">Reference proteome</keyword>
<evidence type="ECO:0000256" key="4">
    <source>
        <dbReference type="ARBA" id="ARBA00022679"/>
    </source>
</evidence>
<dbReference type="GO" id="GO:0005737">
    <property type="term" value="C:cytoplasm"/>
    <property type="evidence" value="ECO:0007669"/>
    <property type="project" value="TreeGrafter"/>
</dbReference>
<keyword evidence="4 8" id="KW-0808">Transferase</keyword>
<evidence type="ECO:0000313" key="10">
    <source>
        <dbReference type="Proteomes" id="UP000515160"/>
    </source>
</evidence>
<feature type="compositionally biased region" description="Polar residues" evidence="9">
    <location>
        <begin position="593"/>
        <end position="604"/>
    </location>
</feature>
<keyword evidence="5" id="KW-0812">Transmembrane</keyword>
<dbReference type="GeneID" id="117567174"/>
<name>A0A6P8WWJ1_DROAB</name>
<sequence length="604" mass="70696">MEAISSVAMSTRSRGSFVKLALLALLIMFAFLLLLNSLHNTDLDLRQLEQQELQQSRREFELRQRESLNQNRILKALERSLPPVSKATPPPNQTVEEPVDEEMVEQLEYELPEVDYSFWYHHAKPQNYSLGQNCSIYPDPLDLQLHNTYWQTFNNANVTFRMFAAYLDLRKGVKGRGIVRVLATANQIDAKFPPTQCQLWYENYTHPIMVNVTEFMSTWYKSWGSRNNYNYPHLLSCPVPDALPPPLGRSIPRTVSLSSSSCEYATNSLRIHYENSANLTARPGTTNETSVPSRPFSFGVCLKGFDFPYADLSERIIEWFELHRLMGATKIYAYMYDVHPAVQRVLDYYQRTGYLEMQQLTMANGMPRLRHYHHLFIHRRMLAKRLNELIAYNDCFYRNMYKHDFMVNVDIDEVIMPQGAMRTWQDILDNDIPITKMKCPNGHNSYCFINGYFTKVVPEVRNHEQLETDELYVLQHTMRFRNYSRPGYATKCFHDTRYSEALHNHFALRSMKGGCGARTLPTDLAQMHHYREPDNKYNIDTDVVEDRNAWKYAPELRSAVEHVWLHLDDVLLLSSFTEEQRMLEDPDTDAQDPEQQQQTTKDKI</sequence>